<feature type="compositionally biased region" description="Low complexity" evidence="2">
    <location>
        <begin position="150"/>
        <end position="165"/>
    </location>
</feature>
<dbReference type="EMBL" id="CAJPDS010000187">
    <property type="protein sequence ID" value="CAF9941336.1"/>
    <property type="molecule type" value="Genomic_DNA"/>
</dbReference>
<accession>A0A8H3J5X8</accession>
<evidence type="ECO:0000256" key="1">
    <source>
        <dbReference type="SAM" id="Coils"/>
    </source>
</evidence>
<organism evidence="3 4">
    <name type="scientific">Heterodermia speciosa</name>
    <dbReference type="NCBI Taxonomy" id="116794"/>
    <lineage>
        <taxon>Eukaryota</taxon>
        <taxon>Fungi</taxon>
        <taxon>Dikarya</taxon>
        <taxon>Ascomycota</taxon>
        <taxon>Pezizomycotina</taxon>
        <taxon>Lecanoromycetes</taxon>
        <taxon>OSLEUM clade</taxon>
        <taxon>Lecanoromycetidae</taxon>
        <taxon>Caliciales</taxon>
        <taxon>Physciaceae</taxon>
        <taxon>Heterodermia</taxon>
    </lineage>
</organism>
<feature type="coiled-coil region" evidence="1">
    <location>
        <begin position="48"/>
        <end position="78"/>
    </location>
</feature>
<evidence type="ECO:0000256" key="2">
    <source>
        <dbReference type="SAM" id="MobiDB-lite"/>
    </source>
</evidence>
<name>A0A8H3J5X8_9LECA</name>
<keyword evidence="1" id="KW-0175">Coiled coil</keyword>
<dbReference type="OrthoDB" id="3553547at2759"/>
<gene>
    <name evidence="3" type="ORF">HETSPECPRED_003055</name>
</gene>
<feature type="region of interest" description="Disordered" evidence="2">
    <location>
        <begin position="1"/>
        <end position="37"/>
    </location>
</feature>
<feature type="coiled-coil region" evidence="1">
    <location>
        <begin position="105"/>
        <end position="139"/>
    </location>
</feature>
<dbReference type="AlphaFoldDB" id="A0A8H3J5X8"/>
<keyword evidence="4" id="KW-1185">Reference proteome</keyword>
<dbReference type="Proteomes" id="UP000664521">
    <property type="component" value="Unassembled WGS sequence"/>
</dbReference>
<proteinExistence type="predicted"/>
<sequence>MLEEASAIVNSASRSAHTTSENNGGQNPSTGQRPVNLRKARKRIALLRDRLYRQRLILKEKRNELRQEVDELAALDTKFMGLIRQFLENGIPPDPNQARTLYSELESKRDELGNLQYDYDTAEADHDAAEADFEEEEERLQTLIFDQQSRRASTPTESSRSSSEAYIGPLKSSSIGRLNQKSIEKHDSEYPASENGIALKANPVQTLGWRPDSPYHLAIEQWVQDAVSHNISNALGQESFGLPQKRDQPAGNANARSSQQLTSTQSLNFSPHFKVEATHRSTINWQTSGGIAPVLLHQKFDDSHPRITWWILHTFGNLPVDYVRRAQEESLLSVKDNKSVDNGQWARLVYDYWRNIQASDNLLEASWDEISYQAYPESRQSRLVNLDNSYVWISLDLVLSLESSAVRYTLENYKNWFPSDIKDQPQPSQYFSSIPHHMTQDTSYKRRSL</sequence>
<feature type="compositionally biased region" description="Polar residues" evidence="2">
    <location>
        <begin position="8"/>
        <end position="33"/>
    </location>
</feature>
<evidence type="ECO:0000313" key="3">
    <source>
        <dbReference type="EMBL" id="CAF9941336.1"/>
    </source>
</evidence>
<feature type="region of interest" description="Disordered" evidence="2">
    <location>
        <begin position="240"/>
        <end position="264"/>
    </location>
</feature>
<feature type="region of interest" description="Disordered" evidence="2">
    <location>
        <begin position="144"/>
        <end position="171"/>
    </location>
</feature>
<feature type="region of interest" description="Disordered" evidence="2">
    <location>
        <begin position="427"/>
        <end position="449"/>
    </location>
</feature>
<reference evidence="3" key="1">
    <citation type="submission" date="2021-03" db="EMBL/GenBank/DDBJ databases">
        <authorList>
            <person name="Tagirdzhanova G."/>
        </authorList>
    </citation>
    <scope>NUCLEOTIDE SEQUENCE</scope>
</reference>
<comment type="caution">
    <text evidence="3">The sequence shown here is derived from an EMBL/GenBank/DDBJ whole genome shotgun (WGS) entry which is preliminary data.</text>
</comment>
<evidence type="ECO:0000313" key="4">
    <source>
        <dbReference type="Proteomes" id="UP000664521"/>
    </source>
</evidence>
<protein>
    <submittedName>
        <fullName evidence="3">Uncharacterized protein</fullName>
    </submittedName>
</protein>